<feature type="transmembrane region" description="Helical" evidence="1">
    <location>
        <begin position="125"/>
        <end position="144"/>
    </location>
</feature>
<comment type="caution">
    <text evidence="2">The sequence shown here is derived from an EMBL/GenBank/DDBJ whole genome shotgun (WGS) entry which is preliminary data.</text>
</comment>
<dbReference type="Proteomes" id="UP000005551">
    <property type="component" value="Unassembled WGS sequence"/>
</dbReference>
<dbReference type="PANTHER" id="PTHR37314">
    <property type="entry name" value="SLR0142 PROTEIN"/>
    <property type="match status" value="1"/>
</dbReference>
<evidence type="ECO:0000256" key="1">
    <source>
        <dbReference type="SAM" id="Phobius"/>
    </source>
</evidence>
<feature type="transmembrane region" description="Helical" evidence="1">
    <location>
        <begin position="91"/>
        <end position="113"/>
    </location>
</feature>
<keyword evidence="3" id="KW-1185">Reference proteome</keyword>
<keyword evidence="1" id="KW-1133">Transmembrane helix</keyword>
<sequence>MLRKFSSARSLTDNIQLGALTAFAAGMVNVASLIIFFAFTSNVTGTWAILAEEISKANWGQVVIVGTWLFLFFYGNFVSNYCVISIKKSNYLSHAIPLVLEILCVVGVGIYGIYYYGETLRETEILVGVLLFAMGIQNGLVATISNGAVKTTHLTGLTTDMGILVSMLTKKEYREQEAVVNKFKLLSSILVGYMAGGVFSGYLYWNIGFSVFFVTAIFLLFVLSYDFIKFRLRFMRRKAEMPAAAQSAYRTQ</sequence>
<proteinExistence type="predicted"/>
<keyword evidence="1" id="KW-0812">Transmembrane</keyword>
<dbReference type="PANTHER" id="PTHR37314:SF4">
    <property type="entry name" value="UPF0700 TRANSMEMBRANE PROTEIN YOAK"/>
    <property type="match status" value="1"/>
</dbReference>
<evidence type="ECO:0000313" key="2">
    <source>
        <dbReference type="EMBL" id="EIM78055.1"/>
    </source>
</evidence>
<dbReference type="AlphaFoldDB" id="I5C8A3"/>
<dbReference type="OrthoDB" id="270162at2"/>
<evidence type="ECO:0000313" key="3">
    <source>
        <dbReference type="Proteomes" id="UP000005551"/>
    </source>
</evidence>
<feature type="transmembrane region" description="Helical" evidence="1">
    <location>
        <begin position="211"/>
        <end position="228"/>
    </location>
</feature>
<reference evidence="2 3" key="1">
    <citation type="submission" date="2012-05" db="EMBL/GenBank/DDBJ databases">
        <title>Genome sequence of Nitritalea halalkaliphila LW7.</title>
        <authorList>
            <person name="Jangir P.K."/>
            <person name="Singh A."/>
            <person name="Shivaji S."/>
            <person name="Sharma R."/>
        </authorList>
    </citation>
    <scope>NUCLEOTIDE SEQUENCE [LARGE SCALE GENOMIC DNA]</scope>
    <source>
        <strain evidence="2 3">LW7</strain>
    </source>
</reference>
<keyword evidence="1" id="KW-0472">Membrane</keyword>
<dbReference type="InterPro" id="IPR010699">
    <property type="entry name" value="DUF1275"/>
</dbReference>
<dbReference type="Pfam" id="PF06912">
    <property type="entry name" value="DUF1275"/>
    <property type="match status" value="1"/>
</dbReference>
<dbReference type="RefSeq" id="WP_009053698.1">
    <property type="nucleotide sequence ID" value="NZ_AJYA01000009.1"/>
</dbReference>
<name>I5C8A3_9BACT</name>
<feature type="transmembrane region" description="Helical" evidence="1">
    <location>
        <begin position="183"/>
        <end position="205"/>
    </location>
</feature>
<feature type="transmembrane region" description="Helical" evidence="1">
    <location>
        <begin position="59"/>
        <end position="79"/>
    </location>
</feature>
<dbReference type="EMBL" id="AJYA01000009">
    <property type="protein sequence ID" value="EIM78055.1"/>
    <property type="molecule type" value="Genomic_DNA"/>
</dbReference>
<organism evidence="2 3">
    <name type="scientific">Nitritalea halalkaliphila LW7</name>
    <dbReference type="NCBI Taxonomy" id="1189621"/>
    <lineage>
        <taxon>Bacteria</taxon>
        <taxon>Pseudomonadati</taxon>
        <taxon>Bacteroidota</taxon>
        <taxon>Cytophagia</taxon>
        <taxon>Cytophagales</taxon>
        <taxon>Cyclobacteriaceae</taxon>
        <taxon>Nitritalea</taxon>
    </lineage>
</organism>
<evidence type="ECO:0008006" key="4">
    <source>
        <dbReference type="Google" id="ProtNLM"/>
    </source>
</evidence>
<protein>
    <recommendedName>
        <fullName evidence="4">DUF1275 domain-containing protein</fullName>
    </recommendedName>
</protein>
<accession>I5C8A3</accession>
<feature type="transmembrane region" description="Helical" evidence="1">
    <location>
        <begin position="20"/>
        <end position="39"/>
    </location>
</feature>
<gene>
    <name evidence="2" type="ORF">A3SI_04502</name>
</gene>